<name>A0A8H7CIP9_9AGAR</name>
<organism evidence="2 3">
    <name type="scientific">Mycena sanguinolenta</name>
    <dbReference type="NCBI Taxonomy" id="230812"/>
    <lineage>
        <taxon>Eukaryota</taxon>
        <taxon>Fungi</taxon>
        <taxon>Dikarya</taxon>
        <taxon>Basidiomycota</taxon>
        <taxon>Agaricomycotina</taxon>
        <taxon>Agaricomycetes</taxon>
        <taxon>Agaricomycetidae</taxon>
        <taxon>Agaricales</taxon>
        <taxon>Marasmiineae</taxon>
        <taxon>Mycenaceae</taxon>
        <taxon>Mycena</taxon>
    </lineage>
</organism>
<dbReference type="EMBL" id="JACAZH010000033">
    <property type="protein sequence ID" value="KAF7337736.1"/>
    <property type="molecule type" value="Genomic_DNA"/>
</dbReference>
<gene>
    <name evidence="2" type="ORF">MSAN_02247200</name>
</gene>
<feature type="region of interest" description="Disordered" evidence="1">
    <location>
        <begin position="1"/>
        <end position="60"/>
    </location>
</feature>
<comment type="caution">
    <text evidence="2">The sequence shown here is derived from an EMBL/GenBank/DDBJ whole genome shotgun (WGS) entry which is preliminary data.</text>
</comment>
<keyword evidence="3" id="KW-1185">Reference proteome</keyword>
<sequence>MGKRKEPEAPNPEPPQPVKRGRGRPPKAKPDAEKPISKSSVSEAPASKSSSSSSSSDSDVVFITSTDSSARSWSPLTDIDAQDIQDATEGLLGLAEDRRAKKAQMTESSKEEDPEESPKDKKQRKKVVMVDEDDKEEDDYEEPAEPTSVELLVPVDGAADTWDLDFDTDWDDFLDQISDMTGIRVCDLKLGYRLSTTGAKDPLRVLARKSHLERLIADSKKELTHRSKMKTQPKRDFHVVIGHLNAEEVKKGKGVEKKTGKEPKKGRSRRKAPEDSDDDDDDAEGPKKKSRAEYHRELEAARACEKHGGHCVVAENGEHVALSMQNLSLWSVLMAEGSHDSLLTPPVQLGLNIQSGSKAAAPSRRKQDPPPPPAQFPFPYPPYHHYPFFPPPGHGPYPGAAYPPPPPLPPVSPPPPPVQSKLRRTPSAEAYDDPTIYPKISEWLLDLDTSPRGEDGDQFRQYADAFANEGFKRIVELQDKTEDILRRICPGMTTGIAGKLMKYVQIDCRKARQTNKEFFSR</sequence>
<evidence type="ECO:0000256" key="1">
    <source>
        <dbReference type="SAM" id="MobiDB-lite"/>
    </source>
</evidence>
<accession>A0A8H7CIP9</accession>
<evidence type="ECO:0000313" key="3">
    <source>
        <dbReference type="Proteomes" id="UP000623467"/>
    </source>
</evidence>
<dbReference type="Proteomes" id="UP000623467">
    <property type="component" value="Unassembled WGS sequence"/>
</dbReference>
<feature type="compositionally biased region" description="Acidic residues" evidence="1">
    <location>
        <begin position="130"/>
        <end position="144"/>
    </location>
</feature>
<proteinExistence type="predicted"/>
<reference evidence="2" key="1">
    <citation type="submission" date="2020-05" db="EMBL/GenBank/DDBJ databases">
        <title>Mycena genomes resolve the evolution of fungal bioluminescence.</title>
        <authorList>
            <person name="Tsai I.J."/>
        </authorList>
    </citation>
    <scope>NUCLEOTIDE SEQUENCE</scope>
    <source>
        <strain evidence="2">160909Yilan</strain>
    </source>
</reference>
<feature type="region of interest" description="Disordered" evidence="1">
    <location>
        <begin position="397"/>
        <end position="431"/>
    </location>
</feature>
<feature type="compositionally biased region" description="Basic and acidic residues" evidence="1">
    <location>
        <begin position="248"/>
        <end position="265"/>
    </location>
</feature>
<feature type="compositionally biased region" description="Pro residues" evidence="1">
    <location>
        <begin position="397"/>
        <end position="418"/>
    </location>
</feature>
<dbReference type="OrthoDB" id="3060125at2759"/>
<feature type="region of interest" description="Disordered" evidence="1">
    <location>
        <begin position="88"/>
        <end position="148"/>
    </location>
</feature>
<feature type="region of interest" description="Disordered" evidence="1">
    <location>
        <begin position="248"/>
        <end position="292"/>
    </location>
</feature>
<feature type="compositionally biased region" description="Low complexity" evidence="1">
    <location>
        <begin position="37"/>
        <end position="60"/>
    </location>
</feature>
<feature type="region of interest" description="Disordered" evidence="1">
    <location>
        <begin position="355"/>
        <end position="377"/>
    </location>
</feature>
<evidence type="ECO:0000313" key="2">
    <source>
        <dbReference type="EMBL" id="KAF7337736.1"/>
    </source>
</evidence>
<dbReference type="AlphaFoldDB" id="A0A8H7CIP9"/>
<evidence type="ECO:0008006" key="4">
    <source>
        <dbReference type="Google" id="ProtNLM"/>
    </source>
</evidence>
<protein>
    <recommendedName>
        <fullName evidence="4">SAM domain-containing protein</fullName>
    </recommendedName>
</protein>
<feature type="compositionally biased region" description="Basic and acidic residues" evidence="1">
    <location>
        <begin position="108"/>
        <end position="120"/>
    </location>
</feature>